<protein>
    <submittedName>
        <fullName evidence="1">Uncharacterized protein</fullName>
    </submittedName>
</protein>
<dbReference type="NCBIfam" id="NF041374">
    <property type="entry name" value="GDCCVxC"/>
    <property type="match status" value="1"/>
</dbReference>
<organism evidence="1 2">
    <name type="scientific">Polynucleobacter campilacus</name>
    <dbReference type="NCBI Taxonomy" id="1743163"/>
    <lineage>
        <taxon>Bacteria</taxon>
        <taxon>Pseudomonadati</taxon>
        <taxon>Pseudomonadota</taxon>
        <taxon>Betaproteobacteria</taxon>
        <taxon>Burkholderiales</taxon>
        <taxon>Burkholderiaceae</taxon>
        <taxon>Polynucleobacter</taxon>
    </lineage>
</organism>
<evidence type="ECO:0000313" key="2">
    <source>
        <dbReference type="Proteomes" id="UP000197528"/>
    </source>
</evidence>
<dbReference type="Proteomes" id="UP000197528">
    <property type="component" value="Unassembled WGS sequence"/>
</dbReference>
<sequence length="70" mass="7760">MNYSEEKQQSTITCPHCQAAETLEVLRGSSMHLYRCRSCSNILKPKSGDCCIFCSFGDFDCASAEQNLAT</sequence>
<dbReference type="AlphaFoldDB" id="A0A254PY01"/>
<dbReference type="InterPro" id="IPR047677">
    <property type="entry name" value="GDCCVxC"/>
</dbReference>
<gene>
    <name evidence="1" type="ORF">CBI31_03520</name>
</gene>
<name>A0A254PY01_9BURK</name>
<dbReference type="RefSeq" id="WP_088525057.1">
    <property type="nucleotide sequence ID" value="NZ_NGUP01000003.1"/>
</dbReference>
<accession>A0A254PY01</accession>
<evidence type="ECO:0000313" key="1">
    <source>
        <dbReference type="EMBL" id="OWS69441.1"/>
    </source>
</evidence>
<proteinExistence type="predicted"/>
<keyword evidence="2" id="KW-1185">Reference proteome</keyword>
<dbReference type="EMBL" id="NGUP01000003">
    <property type="protein sequence ID" value="OWS69441.1"/>
    <property type="molecule type" value="Genomic_DNA"/>
</dbReference>
<reference evidence="1 2" key="1">
    <citation type="submission" date="2017-05" db="EMBL/GenBank/DDBJ databases">
        <title>Genome of Polynucleobacter sp. MWH-Feld-100.</title>
        <authorList>
            <person name="Hahn M.W."/>
        </authorList>
    </citation>
    <scope>NUCLEOTIDE SEQUENCE [LARGE SCALE GENOMIC DNA]</scope>
    <source>
        <strain evidence="1 2">MWH-Feld-100</strain>
    </source>
</reference>
<comment type="caution">
    <text evidence="1">The sequence shown here is derived from an EMBL/GenBank/DDBJ whole genome shotgun (WGS) entry which is preliminary data.</text>
</comment>